<feature type="active site" description="Phosphocysteine intermediate; for EIIB activity" evidence="11">
    <location>
        <position position="28"/>
    </location>
</feature>
<dbReference type="GO" id="GO:0016301">
    <property type="term" value="F:kinase activity"/>
    <property type="evidence" value="ECO:0007669"/>
    <property type="project" value="UniProtKB-KW"/>
</dbReference>
<dbReference type="eggNOG" id="COG1264">
    <property type="taxonomic scope" value="Bacteria"/>
</dbReference>
<feature type="transmembrane region" description="Helical" evidence="12">
    <location>
        <begin position="330"/>
        <end position="352"/>
    </location>
</feature>
<evidence type="ECO:0000259" key="13">
    <source>
        <dbReference type="PROSITE" id="PS51098"/>
    </source>
</evidence>
<dbReference type="SUPFAM" id="SSF55604">
    <property type="entry name" value="Glucose permease domain IIB"/>
    <property type="match status" value="1"/>
</dbReference>
<protein>
    <submittedName>
        <fullName evidence="15">PTS cellobiose transporter subunit IIC</fullName>
    </submittedName>
</protein>
<keyword evidence="8" id="KW-0418">Kinase</keyword>
<dbReference type="InterPro" id="IPR013013">
    <property type="entry name" value="PTS_EIIC_1"/>
</dbReference>
<dbReference type="InterPro" id="IPR050558">
    <property type="entry name" value="PTS_Sugar-Specific_Components"/>
</dbReference>
<feature type="transmembrane region" description="Helical" evidence="12">
    <location>
        <begin position="389"/>
        <end position="412"/>
    </location>
</feature>
<dbReference type="PROSITE" id="PS51103">
    <property type="entry name" value="PTS_EIIC_TYPE_1"/>
    <property type="match status" value="1"/>
</dbReference>
<feature type="transmembrane region" description="Helical" evidence="12">
    <location>
        <begin position="299"/>
        <end position="318"/>
    </location>
</feature>
<feature type="transmembrane region" description="Helical" evidence="12">
    <location>
        <begin position="432"/>
        <end position="455"/>
    </location>
</feature>
<dbReference type="PANTHER" id="PTHR30175">
    <property type="entry name" value="PHOSPHOTRANSFERASE SYSTEM TRANSPORT PROTEIN"/>
    <property type="match status" value="1"/>
</dbReference>
<keyword evidence="16" id="KW-1185">Reference proteome</keyword>
<dbReference type="PROSITE" id="PS01035">
    <property type="entry name" value="PTS_EIIB_TYPE_1_CYS"/>
    <property type="match status" value="1"/>
</dbReference>
<dbReference type="AlphaFoldDB" id="V7I3H9"/>
<feature type="domain" description="PTS EIIC type-1" evidence="14">
    <location>
        <begin position="111"/>
        <end position="470"/>
    </location>
</feature>
<keyword evidence="3" id="KW-1003">Cell membrane</keyword>
<keyword evidence="10 12" id="KW-0472">Membrane</keyword>
<dbReference type="GO" id="GO:0015771">
    <property type="term" value="P:trehalose transport"/>
    <property type="evidence" value="ECO:0007669"/>
    <property type="project" value="TreeGrafter"/>
</dbReference>
<keyword evidence="5" id="KW-0808">Transferase</keyword>
<evidence type="ECO:0000313" key="16">
    <source>
        <dbReference type="Proteomes" id="UP000017747"/>
    </source>
</evidence>
<comment type="caution">
    <text evidence="15">The sequence shown here is derived from an EMBL/GenBank/DDBJ whole genome shotgun (WGS) entry which is preliminary data.</text>
</comment>
<dbReference type="GO" id="GO:0008982">
    <property type="term" value="F:protein-N(PI)-phosphohistidine-sugar phosphotransferase activity"/>
    <property type="evidence" value="ECO:0007669"/>
    <property type="project" value="InterPro"/>
</dbReference>
<dbReference type="GO" id="GO:0009401">
    <property type="term" value="P:phosphoenolpyruvate-dependent sugar phosphotransferase system"/>
    <property type="evidence" value="ECO:0007669"/>
    <property type="project" value="UniProtKB-KW"/>
</dbReference>
<feature type="domain" description="PTS EIIB type-1" evidence="13">
    <location>
        <begin position="6"/>
        <end position="88"/>
    </location>
</feature>
<accession>V7I3H9</accession>
<dbReference type="PATRIC" id="fig|994573.3.peg.2736"/>
<dbReference type="InterPro" id="IPR018113">
    <property type="entry name" value="PTrfase_EIIB_Cys"/>
</dbReference>
<keyword evidence="6" id="KW-0598">Phosphotransferase system</keyword>
<dbReference type="RefSeq" id="WP_023383850.1">
    <property type="nucleotide sequence ID" value="NZ_AXUN02000198.1"/>
</dbReference>
<evidence type="ECO:0000256" key="7">
    <source>
        <dbReference type="ARBA" id="ARBA00022692"/>
    </source>
</evidence>
<evidence type="ECO:0000256" key="3">
    <source>
        <dbReference type="ARBA" id="ARBA00022475"/>
    </source>
</evidence>
<evidence type="ECO:0000256" key="6">
    <source>
        <dbReference type="ARBA" id="ARBA00022683"/>
    </source>
</evidence>
<dbReference type="Pfam" id="PF02378">
    <property type="entry name" value="PTS_EIIC"/>
    <property type="match status" value="1"/>
</dbReference>
<dbReference type="OrthoDB" id="92465at2"/>
<dbReference type="eggNOG" id="COG1263">
    <property type="taxonomic scope" value="Bacteria"/>
</dbReference>
<dbReference type="EMBL" id="AXUN02000198">
    <property type="protein sequence ID" value="ETA79739.1"/>
    <property type="molecule type" value="Genomic_DNA"/>
</dbReference>
<evidence type="ECO:0000313" key="15">
    <source>
        <dbReference type="EMBL" id="ETA79739.1"/>
    </source>
</evidence>
<sequence>MSKKYEGLAKGIVDKIGGIENIESMHHCQTRIRFKLHDDIKADQEALSQMEGVPKVFIKGGMLQVVIGMHVAEVYEEVEKIVGPKENQSENAERIHSEGKEKKKAFDVLADFVSSIFSPIVPALAGAGMVKALLALLVVFKLVQTTDQSYVIINMIGDATFAFLPMLLAFTTAQKLKTNPFLATVVAGIMCHATWGGLVAAKVPVNLFGIIPLFLVRYTGSVIPIVLVVLVQAPIERFLNRVVPKAIRLVIVPMVLFLIMGVLALSIIGPLGDYVGNIMTVIFTWLSINVSWAPPLFMGGLYSLLVIFGLHHGLAPLGTMQLAQMGYDAIFGPGVLVANIGQGTASLVVGLLSKDSKTKQIGTSAGITGLMGITEPALYGLNVPKKYPLIAGLVGGAFGGLFAGVTQTHRFATGSSGLPAAVMYIGDNTMRYFYQILIAIAITISVSAILTFVLFKRFEKDTELNAPAATELLQDV</sequence>
<evidence type="ECO:0000256" key="2">
    <source>
        <dbReference type="ARBA" id="ARBA00022448"/>
    </source>
</evidence>
<evidence type="ECO:0000256" key="9">
    <source>
        <dbReference type="ARBA" id="ARBA00022989"/>
    </source>
</evidence>
<dbReference type="InterPro" id="IPR001996">
    <property type="entry name" value="PTS_IIB_1"/>
</dbReference>
<organism evidence="15 16">
    <name type="scientific">Youngiibacter fragilis 232.1</name>
    <dbReference type="NCBI Taxonomy" id="994573"/>
    <lineage>
        <taxon>Bacteria</taxon>
        <taxon>Bacillati</taxon>
        <taxon>Bacillota</taxon>
        <taxon>Clostridia</taxon>
        <taxon>Eubacteriales</taxon>
        <taxon>Clostridiaceae</taxon>
        <taxon>Youngiibacter</taxon>
    </lineage>
</organism>
<feature type="transmembrane region" description="Helical" evidence="12">
    <location>
        <begin position="207"/>
        <end position="235"/>
    </location>
</feature>
<evidence type="ECO:0000256" key="1">
    <source>
        <dbReference type="ARBA" id="ARBA00004651"/>
    </source>
</evidence>
<evidence type="ECO:0000256" key="4">
    <source>
        <dbReference type="ARBA" id="ARBA00022597"/>
    </source>
</evidence>
<feature type="transmembrane region" description="Helical" evidence="12">
    <location>
        <begin position="150"/>
        <end position="169"/>
    </location>
</feature>
<dbReference type="Pfam" id="PF00367">
    <property type="entry name" value="PTS_EIIB"/>
    <property type="match status" value="1"/>
</dbReference>
<reference evidence="15 16" key="1">
    <citation type="journal article" date="2014" name="Genome Announc.">
        <title>Genome Sequence of Youngiibacter fragilis, the Type Strain of the Genus Youngiibacter.</title>
        <authorList>
            <person name="Wawrik C.B."/>
            <person name="Callaghan A.V."/>
            <person name="Stamps B.W."/>
            <person name="Wawrik B."/>
        </authorList>
    </citation>
    <scope>NUCLEOTIDE SEQUENCE [LARGE SCALE GENOMIC DNA]</scope>
    <source>
        <strain evidence="15 16">232.1</strain>
    </source>
</reference>
<keyword evidence="7 12" id="KW-0812">Transmembrane</keyword>
<dbReference type="CDD" id="cd00212">
    <property type="entry name" value="PTS_IIB_glc"/>
    <property type="match status" value="1"/>
</dbReference>
<feature type="transmembrane region" description="Helical" evidence="12">
    <location>
        <begin position="181"/>
        <end position="201"/>
    </location>
</feature>
<evidence type="ECO:0000259" key="14">
    <source>
        <dbReference type="PROSITE" id="PS51103"/>
    </source>
</evidence>
<evidence type="ECO:0000256" key="12">
    <source>
        <dbReference type="SAM" id="Phobius"/>
    </source>
</evidence>
<feature type="transmembrane region" description="Helical" evidence="12">
    <location>
        <begin position="247"/>
        <end position="268"/>
    </location>
</feature>
<gene>
    <name evidence="15" type="ORF">T472_0214545</name>
</gene>
<name>V7I3H9_9CLOT</name>
<dbReference type="STRING" id="994573.T472_0214545"/>
<evidence type="ECO:0000256" key="5">
    <source>
        <dbReference type="ARBA" id="ARBA00022679"/>
    </source>
</evidence>
<evidence type="ECO:0000256" key="11">
    <source>
        <dbReference type="PROSITE-ProRule" id="PRU00421"/>
    </source>
</evidence>
<dbReference type="Proteomes" id="UP000017747">
    <property type="component" value="Unassembled WGS sequence"/>
</dbReference>
<keyword evidence="9 12" id="KW-1133">Transmembrane helix</keyword>
<keyword evidence="2" id="KW-0813">Transport</keyword>
<dbReference type="Gene3D" id="3.30.1360.60">
    <property type="entry name" value="Glucose permease domain IIB"/>
    <property type="match status" value="1"/>
</dbReference>
<dbReference type="InterPro" id="IPR003352">
    <property type="entry name" value="PTS_EIIC"/>
</dbReference>
<evidence type="ECO:0000256" key="10">
    <source>
        <dbReference type="ARBA" id="ARBA00023136"/>
    </source>
</evidence>
<dbReference type="GO" id="GO:0090589">
    <property type="term" value="F:protein-phosphocysteine-trehalose phosphotransferase system transporter activity"/>
    <property type="evidence" value="ECO:0007669"/>
    <property type="project" value="TreeGrafter"/>
</dbReference>
<evidence type="ECO:0000256" key="8">
    <source>
        <dbReference type="ARBA" id="ARBA00022777"/>
    </source>
</evidence>
<proteinExistence type="predicted"/>
<dbReference type="GO" id="GO:0005886">
    <property type="term" value="C:plasma membrane"/>
    <property type="evidence" value="ECO:0007669"/>
    <property type="project" value="UniProtKB-SubCell"/>
</dbReference>
<dbReference type="PROSITE" id="PS51098">
    <property type="entry name" value="PTS_EIIB_TYPE_1"/>
    <property type="match status" value="1"/>
</dbReference>
<dbReference type="InterPro" id="IPR036878">
    <property type="entry name" value="Glu_permease_IIB"/>
</dbReference>
<keyword evidence="4" id="KW-0762">Sugar transport</keyword>
<dbReference type="PANTHER" id="PTHR30175:SF1">
    <property type="entry name" value="PTS SYSTEM ARBUTIN-, CELLOBIOSE-, AND SALICIN-SPECIFIC EIIBC COMPONENT-RELATED"/>
    <property type="match status" value="1"/>
</dbReference>
<comment type="subcellular location">
    <subcellularLocation>
        <location evidence="1">Cell membrane</location>
        <topology evidence="1">Multi-pass membrane protein</topology>
    </subcellularLocation>
</comment>